<keyword evidence="1" id="KW-0175">Coiled coil</keyword>
<dbReference type="RefSeq" id="WP_006333898.1">
    <property type="nucleotide sequence ID" value="NZ_BAHC01000118.1"/>
</dbReference>
<protein>
    <submittedName>
        <fullName evidence="2">Uncharacterized protein</fullName>
    </submittedName>
</protein>
<name>K6VVC8_9ACTN</name>
<evidence type="ECO:0000256" key="1">
    <source>
        <dbReference type="SAM" id="Coils"/>
    </source>
</evidence>
<dbReference type="AlphaFoldDB" id="K6VVC8"/>
<feature type="coiled-coil region" evidence="1">
    <location>
        <begin position="129"/>
        <end position="156"/>
    </location>
</feature>
<organism evidence="2 3">
    <name type="scientific">Gordonia rhizosphera NBRC 16068</name>
    <dbReference type="NCBI Taxonomy" id="1108045"/>
    <lineage>
        <taxon>Bacteria</taxon>
        <taxon>Bacillati</taxon>
        <taxon>Actinomycetota</taxon>
        <taxon>Actinomycetes</taxon>
        <taxon>Mycobacteriales</taxon>
        <taxon>Gordoniaceae</taxon>
        <taxon>Gordonia</taxon>
    </lineage>
</organism>
<dbReference type="EMBL" id="BAHC01000118">
    <property type="protein sequence ID" value="GAB90815.1"/>
    <property type="molecule type" value="Genomic_DNA"/>
</dbReference>
<gene>
    <name evidence="2" type="ORF">GORHZ_118_00310</name>
</gene>
<sequence>MAKLSPQVSALKAAHWKQRLAPHLADGEVIRGFASACHLKPATEGVAFTNARVVGFNTDSASSDGMCVVFAVPADEIVGFDLAPVRLVPTMSVRTPSGLVTFGAFDKTETEFIAYFLEYLQREGVDPAAREGIMQLRDLEEQRRRAESQWEAAQDGVQVFGEPMTAAQWTTIHEHSAAGETPWLVLNSGRAGQLVAFDDRVVLLKKGHPADEAEGVRETTIPYPEITGIEYNCGALSGDIEVLTPDHPECSDRDQWLKLHRDDKVVSYGSTSISNALSFPKPYYRQALPEIDQLRRRITATQERAVSSA</sequence>
<evidence type="ECO:0000313" key="2">
    <source>
        <dbReference type="EMBL" id="GAB90815.1"/>
    </source>
</evidence>
<accession>K6VVC8</accession>
<dbReference type="Proteomes" id="UP000008363">
    <property type="component" value="Unassembled WGS sequence"/>
</dbReference>
<keyword evidence="3" id="KW-1185">Reference proteome</keyword>
<dbReference type="OrthoDB" id="4375572at2"/>
<evidence type="ECO:0000313" key="3">
    <source>
        <dbReference type="Proteomes" id="UP000008363"/>
    </source>
</evidence>
<dbReference type="eggNOG" id="ENOG5032ECW">
    <property type="taxonomic scope" value="Bacteria"/>
</dbReference>
<reference evidence="2 3" key="1">
    <citation type="submission" date="2012-08" db="EMBL/GenBank/DDBJ databases">
        <title>Whole genome shotgun sequence of Gordonia rhizosphera NBRC 16068.</title>
        <authorList>
            <person name="Takarada H."/>
            <person name="Isaki S."/>
            <person name="Hosoyama A."/>
            <person name="Tsuchikane K."/>
            <person name="Katsumata H."/>
            <person name="Baba S."/>
            <person name="Ohji S."/>
            <person name="Yamazaki S."/>
            <person name="Fujita N."/>
        </authorList>
    </citation>
    <scope>NUCLEOTIDE SEQUENCE [LARGE SCALE GENOMIC DNA]</scope>
    <source>
        <strain evidence="2 3">NBRC 16068</strain>
    </source>
</reference>
<proteinExistence type="predicted"/>
<comment type="caution">
    <text evidence="2">The sequence shown here is derived from an EMBL/GenBank/DDBJ whole genome shotgun (WGS) entry which is preliminary data.</text>
</comment>